<dbReference type="FunFam" id="1.10.10.10:FF:000001">
    <property type="entry name" value="LysR family transcriptional regulator"/>
    <property type="match status" value="1"/>
</dbReference>
<evidence type="ECO:0000256" key="1">
    <source>
        <dbReference type="ARBA" id="ARBA00009437"/>
    </source>
</evidence>
<dbReference type="Pfam" id="PF03466">
    <property type="entry name" value="LysR_substrate"/>
    <property type="match status" value="1"/>
</dbReference>
<dbReference type="InterPro" id="IPR036390">
    <property type="entry name" value="WH_DNA-bd_sf"/>
</dbReference>
<dbReference type="SUPFAM" id="SSF53850">
    <property type="entry name" value="Periplasmic binding protein-like II"/>
    <property type="match status" value="1"/>
</dbReference>
<evidence type="ECO:0000259" key="5">
    <source>
        <dbReference type="PROSITE" id="PS50931"/>
    </source>
</evidence>
<organism evidence="6 7">
    <name type="scientific">Acidovorax carolinensis</name>
    <dbReference type="NCBI Taxonomy" id="553814"/>
    <lineage>
        <taxon>Bacteria</taxon>
        <taxon>Pseudomonadati</taxon>
        <taxon>Pseudomonadota</taxon>
        <taxon>Betaproteobacteria</taxon>
        <taxon>Burkholderiales</taxon>
        <taxon>Comamonadaceae</taxon>
        <taxon>Acidovorax</taxon>
    </lineage>
</organism>
<dbReference type="Proteomes" id="UP000194432">
    <property type="component" value="Chromosome 1"/>
</dbReference>
<proteinExistence type="inferred from homology"/>
<dbReference type="GO" id="GO:0003677">
    <property type="term" value="F:DNA binding"/>
    <property type="evidence" value="ECO:0007669"/>
    <property type="project" value="UniProtKB-KW"/>
</dbReference>
<dbReference type="PANTHER" id="PTHR30346:SF0">
    <property type="entry name" value="HCA OPERON TRANSCRIPTIONAL ACTIVATOR HCAR"/>
    <property type="match status" value="1"/>
</dbReference>
<dbReference type="InterPro" id="IPR005119">
    <property type="entry name" value="LysR_subst-bd"/>
</dbReference>
<keyword evidence="3" id="KW-0238">DNA-binding</keyword>
<dbReference type="InterPro" id="IPR036388">
    <property type="entry name" value="WH-like_DNA-bd_sf"/>
</dbReference>
<dbReference type="PRINTS" id="PR00039">
    <property type="entry name" value="HTHLYSR"/>
</dbReference>
<dbReference type="SUPFAM" id="SSF46785">
    <property type="entry name" value="Winged helix' DNA-binding domain"/>
    <property type="match status" value="1"/>
</dbReference>
<evidence type="ECO:0000256" key="3">
    <source>
        <dbReference type="ARBA" id="ARBA00023125"/>
    </source>
</evidence>
<dbReference type="InterPro" id="IPR000847">
    <property type="entry name" value="LysR_HTH_N"/>
</dbReference>
<sequence>MNLRQLRQFVTLAETGNFHRAAELLHMAQPPLSVSIRKLEEEMGEALFERRSTGVVLTPVGEAMLADARLTLFHAEQCRQAVMDARQGQGGLLRMGIIGSATYALLPELIPSLRERFPKIELELTEATSSEILDGLVSRRFDVGFVRYPVLHPAPFELLPMDRDDFVLAVSERSPLAAQDAIALSEAAHEPFIMYPRDKVPSLSALALMRCQLSGFTPHVAQEAMQVQTIMSLVASGLGVGLVAGVARLVMPRGVKCLALTDKPPGFHVGIALARLQGNTSRLVERFTEHALRFSTAPDVAPSPTAQPPAS</sequence>
<dbReference type="PANTHER" id="PTHR30346">
    <property type="entry name" value="TRANSCRIPTIONAL DUAL REGULATOR HCAR-RELATED"/>
    <property type="match status" value="1"/>
</dbReference>
<dbReference type="GO" id="GO:0032993">
    <property type="term" value="C:protein-DNA complex"/>
    <property type="evidence" value="ECO:0007669"/>
    <property type="project" value="TreeGrafter"/>
</dbReference>
<dbReference type="PROSITE" id="PS50931">
    <property type="entry name" value="HTH_LYSR"/>
    <property type="match status" value="1"/>
</dbReference>
<dbReference type="RefSeq" id="WP_094096959.1">
    <property type="nucleotide sequence ID" value="NZ_CP021361.1"/>
</dbReference>
<dbReference type="Gene3D" id="1.10.10.10">
    <property type="entry name" value="Winged helix-like DNA-binding domain superfamily/Winged helix DNA-binding domain"/>
    <property type="match status" value="1"/>
</dbReference>
<dbReference type="Gene3D" id="3.40.190.10">
    <property type="entry name" value="Periplasmic binding protein-like II"/>
    <property type="match status" value="2"/>
</dbReference>
<dbReference type="KEGG" id="acin:CBP34_00325"/>
<comment type="similarity">
    <text evidence="1">Belongs to the LysR transcriptional regulatory family.</text>
</comment>
<protein>
    <submittedName>
        <fullName evidence="6">LysR family transcriptional regulator</fullName>
    </submittedName>
</protein>
<evidence type="ECO:0000313" key="6">
    <source>
        <dbReference type="EMBL" id="ART50418.1"/>
    </source>
</evidence>
<gene>
    <name evidence="6" type="ORF">CBP34_00325</name>
</gene>
<name>A0A240TZ78_9BURK</name>
<keyword evidence="4" id="KW-0804">Transcription</keyword>
<keyword evidence="2" id="KW-0805">Transcription regulation</keyword>
<evidence type="ECO:0000313" key="7">
    <source>
        <dbReference type="Proteomes" id="UP000194432"/>
    </source>
</evidence>
<evidence type="ECO:0000256" key="2">
    <source>
        <dbReference type="ARBA" id="ARBA00023015"/>
    </source>
</evidence>
<dbReference type="Pfam" id="PF00126">
    <property type="entry name" value="HTH_1"/>
    <property type="match status" value="1"/>
</dbReference>
<accession>A0A240TZ78</accession>
<keyword evidence="7" id="KW-1185">Reference proteome</keyword>
<reference evidence="6 7" key="1">
    <citation type="submission" date="2017-05" db="EMBL/GenBank/DDBJ databases">
        <title>Polyphasic characterization of four soil-derived phenanthrene-degrading Acidovorax strains and proposal of Acidovorax phenanthrenivorans sp. nov.</title>
        <authorList>
            <person name="Singleton D.R."/>
            <person name="Lee J."/>
            <person name="Dickey A.N."/>
            <person name="Stroud A."/>
            <person name="Scholl E.H."/>
            <person name="Wright F.A."/>
            <person name="Aitken M.D."/>
        </authorList>
    </citation>
    <scope>NUCLEOTIDE SEQUENCE [LARGE SCALE GENOMIC DNA]</scope>
    <source>
        <strain evidence="6">NA3</strain>
    </source>
</reference>
<evidence type="ECO:0000256" key="4">
    <source>
        <dbReference type="ARBA" id="ARBA00023163"/>
    </source>
</evidence>
<dbReference type="GO" id="GO:0003700">
    <property type="term" value="F:DNA-binding transcription factor activity"/>
    <property type="evidence" value="ECO:0007669"/>
    <property type="project" value="InterPro"/>
</dbReference>
<dbReference type="CDD" id="cd08414">
    <property type="entry name" value="PBP2_LTTR_aromatics_like"/>
    <property type="match status" value="1"/>
</dbReference>
<dbReference type="EMBL" id="CP021361">
    <property type="protein sequence ID" value="ART50418.1"/>
    <property type="molecule type" value="Genomic_DNA"/>
</dbReference>
<feature type="domain" description="HTH lysR-type" evidence="5">
    <location>
        <begin position="1"/>
        <end position="58"/>
    </location>
</feature>
<dbReference type="AlphaFoldDB" id="A0A240TZ78"/>